<geneLocation type="plasmid" evidence="2"/>
<accession>A0A0B5AXH7</accession>
<dbReference type="Proteomes" id="UP000031449">
    <property type="component" value="Plasmid unnamed"/>
</dbReference>
<name>A0A0B5AXH7_9BACL</name>
<sequence length="135" mass="15611">MNHLNELHQVMLMYLENEHQTMELGERCPSCGAKIKNEYSDSVANVMSESCDICHACGLVEEFAYGATRISYEGNEVPDDVVTQQIILGLLRKFFIHKKEFQNEEVELLDVFLMKKEVNETELEELLQQVIQLNQ</sequence>
<proteinExistence type="predicted"/>
<dbReference type="EMBL" id="CP009417">
    <property type="protein sequence ID" value="AJD93382.1"/>
    <property type="molecule type" value="Genomic_DNA"/>
</dbReference>
<keyword evidence="1" id="KW-0614">Plasmid</keyword>
<gene>
    <name evidence="1" type="ORF">JMA_40640</name>
</gene>
<protein>
    <submittedName>
        <fullName evidence="1">Uncharacterized protein</fullName>
    </submittedName>
</protein>
<reference evidence="1 2" key="1">
    <citation type="submission" date="2014-08" db="EMBL/GenBank/DDBJ databases">
        <title>Complete genome of a marine bacteria Jeotgalibacillus malaysiensis.</title>
        <authorList>
            <person name="Yaakop A.S."/>
            <person name="Chan K.-G."/>
            <person name="Goh K.M."/>
        </authorList>
    </citation>
    <scope>NUCLEOTIDE SEQUENCE [LARGE SCALE GENOMIC DNA]</scope>
    <source>
        <strain evidence="1 2">D5</strain>
        <plasmid evidence="2">Plasmid</plasmid>
    </source>
</reference>
<dbReference type="AlphaFoldDB" id="A0A0B5AXH7"/>
<dbReference type="KEGG" id="jeo:JMA_40640"/>
<organism evidence="1 2">
    <name type="scientific">Jeotgalibacillus malaysiensis</name>
    <dbReference type="NCBI Taxonomy" id="1508404"/>
    <lineage>
        <taxon>Bacteria</taxon>
        <taxon>Bacillati</taxon>
        <taxon>Bacillota</taxon>
        <taxon>Bacilli</taxon>
        <taxon>Bacillales</taxon>
        <taxon>Caryophanaceae</taxon>
        <taxon>Jeotgalibacillus</taxon>
    </lineage>
</organism>
<evidence type="ECO:0000313" key="2">
    <source>
        <dbReference type="Proteomes" id="UP000031449"/>
    </source>
</evidence>
<dbReference type="HOGENOM" id="CLU_1882953_0_0_9"/>
<keyword evidence="2" id="KW-1185">Reference proteome</keyword>
<dbReference type="OrthoDB" id="9782387at2"/>
<dbReference type="BioCyc" id="JESP1508404:G14D9-13348-MONOMER"/>
<evidence type="ECO:0000313" key="1">
    <source>
        <dbReference type="EMBL" id="AJD93382.1"/>
    </source>
</evidence>